<dbReference type="KEGG" id="ctak:4412677_01106"/>
<dbReference type="Gene3D" id="1.20.1440.60">
    <property type="entry name" value="23S rRNA-intervening sequence"/>
    <property type="match status" value="1"/>
</dbReference>
<organism evidence="1 2">
    <name type="scientific">Chryseobacterium taklimakanense</name>
    <dbReference type="NCBI Taxonomy" id="536441"/>
    <lineage>
        <taxon>Bacteria</taxon>
        <taxon>Pseudomonadati</taxon>
        <taxon>Bacteroidota</taxon>
        <taxon>Flavobacteriia</taxon>
        <taxon>Flavobacteriales</taxon>
        <taxon>Weeksellaceae</taxon>
        <taxon>Chryseobacterium group</taxon>
        <taxon>Chryseobacterium</taxon>
    </lineage>
</organism>
<dbReference type="PANTHER" id="PTHR38471:SF2">
    <property type="entry name" value="FOUR HELIX BUNDLE PROTEIN"/>
    <property type="match status" value="1"/>
</dbReference>
<protein>
    <submittedName>
        <fullName evidence="1">Four helix bundle protein</fullName>
    </submittedName>
</protein>
<dbReference type="PIRSF" id="PIRSF035652">
    <property type="entry name" value="CHP02436"/>
    <property type="match status" value="1"/>
</dbReference>
<evidence type="ECO:0000313" key="2">
    <source>
        <dbReference type="Proteomes" id="UP000215196"/>
    </source>
</evidence>
<proteinExistence type="predicted"/>
<dbReference type="NCBIfam" id="TIGR02436">
    <property type="entry name" value="four helix bundle protein"/>
    <property type="match status" value="1"/>
</dbReference>
<dbReference type="Pfam" id="PF05635">
    <property type="entry name" value="23S_rRNA_IVP"/>
    <property type="match status" value="1"/>
</dbReference>
<dbReference type="InterPro" id="IPR036583">
    <property type="entry name" value="23S_rRNA_IVS_sf"/>
</dbReference>
<keyword evidence="2" id="KW-1185">Reference proteome</keyword>
<gene>
    <name evidence="1" type="ORF">SAMEA4412677_01106</name>
</gene>
<dbReference type="InterPro" id="IPR012657">
    <property type="entry name" value="23S_rRNA-intervening_sequence"/>
</dbReference>
<reference evidence="1 2" key="1">
    <citation type="submission" date="2017-06" db="EMBL/GenBank/DDBJ databases">
        <authorList>
            <consortium name="Pathogen Informatics"/>
        </authorList>
    </citation>
    <scope>NUCLEOTIDE SEQUENCE [LARGE SCALE GENOMIC DNA]</scope>
    <source>
        <strain evidence="1 2">NCTC13490</strain>
    </source>
</reference>
<dbReference type="SUPFAM" id="SSF158446">
    <property type="entry name" value="IVS-encoded protein-like"/>
    <property type="match status" value="1"/>
</dbReference>
<accession>A0A239X807</accession>
<evidence type="ECO:0000313" key="1">
    <source>
        <dbReference type="EMBL" id="SNV42560.1"/>
    </source>
</evidence>
<dbReference type="AlphaFoldDB" id="A0A239X807"/>
<dbReference type="EMBL" id="LT906465">
    <property type="protein sequence ID" value="SNV42560.1"/>
    <property type="molecule type" value="Genomic_DNA"/>
</dbReference>
<sequence length="119" mass="13601">MRNDRENIIVAKTFDFALEIIDFSEVFFNMNRFSLANQIFKAGTSIGANVREAQNAESKSDFIHKMKIAAKEADETEYWLLLCQKSERLNSPPEKLISDLKEIILILSKIISSSKTRQG</sequence>
<dbReference type="Proteomes" id="UP000215196">
    <property type="component" value="Chromosome 1"/>
</dbReference>
<dbReference type="RefSeq" id="WP_095071198.1">
    <property type="nucleotide sequence ID" value="NZ_LT906465.1"/>
</dbReference>
<dbReference type="PANTHER" id="PTHR38471">
    <property type="entry name" value="FOUR HELIX BUNDLE PROTEIN"/>
    <property type="match status" value="1"/>
</dbReference>
<name>A0A239X807_9FLAO</name>